<sequence length="121" mass="13664">MFIGVVAESPRGSTSVPAEISHLSLELRPRPGLETVFGPGLILEYWCQWINVGFFVQSLLRLSLHEPLTPPCCGKEPDWLKSRVGQAPMSTSRQFAIKSFVILNYGLVTFWDYYVMGPFKK</sequence>
<organism evidence="1 2">
    <name type="scientific">Elysia crispata</name>
    <name type="common">lettuce slug</name>
    <dbReference type="NCBI Taxonomy" id="231223"/>
    <lineage>
        <taxon>Eukaryota</taxon>
        <taxon>Metazoa</taxon>
        <taxon>Spiralia</taxon>
        <taxon>Lophotrochozoa</taxon>
        <taxon>Mollusca</taxon>
        <taxon>Gastropoda</taxon>
        <taxon>Heterobranchia</taxon>
        <taxon>Euthyneura</taxon>
        <taxon>Panpulmonata</taxon>
        <taxon>Sacoglossa</taxon>
        <taxon>Placobranchoidea</taxon>
        <taxon>Plakobranchidae</taxon>
        <taxon>Elysia</taxon>
    </lineage>
</organism>
<dbReference type="AlphaFoldDB" id="A0AAE0Z9H2"/>
<gene>
    <name evidence="1" type="ORF">RRG08_006358</name>
</gene>
<proteinExistence type="predicted"/>
<dbReference type="Proteomes" id="UP001283361">
    <property type="component" value="Unassembled WGS sequence"/>
</dbReference>
<reference evidence="1" key="1">
    <citation type="journal article" date="2023" name="G3 (Bethesda)">
        <title>A reference genome for the long-term kleptoplast-retaining sea slug Elysia crispata morphotype clarki.</title>
        <authorList>
            <person name="Eastman K.E."/>
            <person name="Pendleton A.L."/>
            <person name="Shaikh M.A."/>
            <person name="Suttiyut T."/>
            <person name="Ogas R."/>
            <person name="Tomko P."/>
            <person name="Gavelis G."/>
            <person name="Widhalm J.R."/>
            <person name="Wisecaver J.H."/>
        </authorList>
    </citation>
    <scope>NUCLEOTIDE SEQUENCE</scope>
    <source>
        <strain evidence="1">ECLA1</strain>
    </source>
</reference>
<evidence type="ECO:0000313" key="2">
    <source>
        <dbReference type="Proteomes" id="UP001283361"/>
    </source>
</evidence>
<keyword evidence="2" id="KW-1185">Reference proteome</keyword>
<name>A0AAE0Z9H2_9GAST</name>
<evidence type="ECO:0000313" key="1">
    <source>
        <dbReference type="EMBL" id="KAK3765323.1"/>
    </source>
</evidence>
<protein>
    <submittedName>
        <fullName evidence="1">Uncharacterized protein</fullName>
    </submittedName>
</protein>
<dbReference type="EMBL" id="JAWDGP010004319">
    <property type="protein sequence ID" value="KAK3765323.1"/>
    <property type="molecule type" value="Genomic_DNA"/>
</dbReference>
<comment type="caution">
    <text evidence="1">The sequence shown here is derived from an EMBL/GenBank/DDBJ whole genome shotgun (WGS) entry which is preliminary data.</text>
</comment>
<accession>A0AAE0Z9H2</accession>